<dbReference type="EMBL" id="VSRR010086407">
    <property type="protein sequence ID" value="MPC91052.1"/>
    <property type="molecule type" value="Genomic_DNA"/>
</dbReference>
<organism evidence="1 2">
    <name type="scientific">Portunus trituberculatus</name>
    <name type="common">Swimming crab</name>
    <name type="synonym">Neptunus trituberculatus</name>
    <dbReference type="NCBI Taxonomy" id="210409"/>
    <lineage>
        <taxon>Eukaryota</taxon>
        <taxon>Metazoa</taxon>
        <taxon>Ecdysozoa</taxon>
        <taxon>Arthropoda</taxon>
        <taxon>Crustacea</taxon>
        <taxon>Multicrustacea</taxon>
        <taxon>Malacostraca</taxon>
        <taxon>Eumalacostraca</taxon>
        <taxon>Eucarida</taxon>
        <taxon>Decapoda</taxon>
        <taxon>Pleocyemata</taxon>
        <taxon>Brachyura</taxon>
        <taxon>Eubrachyura</taxon>
        <taxon>Portunoidea</taxon>
        <taxon>Portunidae</taxon>
        <taxon>Portuninae</taxon>
        <taxon>Portunus</taxon>
    </lineage>
</organism>
<dbReference type="AlphaFoldDB" id="A0A5B7J4G4"/>
<proteinExistence type="predicted"/>
<name>A0A5B7J4G4_PORTR</name>
<dbReference type="Proteomes" id="UP000324222">
    <property type="component" value="Unassembled WGS sequence"/>
</dbReference>
<protein>
    <submittedName>
        <fullName evidence="1">Uncharacterized protein</fullName>
    </submittedName>
</protein>
<accession>A0A5B7J4G4</accession>
<evidence type="ECO:0000313" key="2">
    <source>
        <dbReference type="Proteomes" id="UP000324222"/>
    </source>
</evidence>
<gene>
    <name evidence="1" type="ORF">E2C01_086065</name>
</gene>
<evidence type="ECO:0000313" key="1">
    <source>
        <dbReference type="EMBL" id="MPC91052.1"/>
    </source>
</evidence>
<sequence>MSTLIYLPTIHSLSLPFPS</sequence>
<comment type="caution">
    <text evidence="1">The sequence shown here is derived from an EMBL/GenBank/DDBJ whole genome shotgun (WGS) entry which is preliminary data.</text>
</comment>
<keyword evidence="2" id="KW-1185">Reference proteome</keyword>
<reference evidence="1 2" key="1">
    <citation type="submission" date="2019-05" db="EMBL/GenBank/DDBJ databases">
        <title>Another draft genome of Portunus trituberculatus and its Hox gene families provides insights of decapod evolution.</title>
        <authorList>
            <person name="Jeong J.-H."/>
            <person name="Song I."/>
            <person name="Kim S."/>
            <person name="Choi T."/>
            <person name="Kim D."/>
            <person name="Ryu S."/>
            <person name="Kim W."/>
        </authorList>
    </citation>
    <scope>NUCLEOTIDE SEQUENCE [LARGE SCALE GENOMIC DNA]</scope>
    <source>
        <tissue evidence="1">Muscle</tissue>
    </source>
</reference>